<protein>
    <submittedName>
        <fullName evidence="2">MYG1 protein</fullName>
    </submittedName>
</protein>
<evidence type="ECO:0000256" key="1">
    <source>
        <dbReference type="ARBA" id="ARBA00010105"/>
    </source>
</evidence>
<evidence type="ECO:0000313" key="3">
    <source>
        <dbReference type="Proteomes" id="UP000627253"/>
    </source>
</evidence>
<evidence type="ECO:0000313" key="2">
    <source>
        <dbReference type="EMBL" id="NXX39321.1"/>
    </source>
</evidence>
<feature type="non-terminal residue" evidence="2">
    <location>
        <position position="1"/>
    </location>
</feature>
<dbReference type="Proteomes" id="UP000627253">
    <property type="component" value="Unassembled WGS sequence"/>
</dbReference>
<dbReference type="PANTHER" id="PTHR11215:SF1">
    <property type="entry name" value="MYG1 EXONUCLEASE"/>
    <property type="match status" value="1"/>
</dbReference>
<comment type="caution">
    <text evidence="2">The sequence shown here is derived from an EMBL/GenBank/DDBJ whole genome shotgun (WGS) entry which is preliminary data.</text>
</comment>
<proteinExistence type="inferred from homology"/>
<keyword evidence="3" id="KW-1185">Reference proteome</keyword>
<dbReference type="PANTHER" id="PTHR11215">
    <property type="entry name" value="METAL DEPENDENT HYDROLASE - RELATED"/>
    <property type="match status" value="1"/>
</dbReference>
<dbReference type="EMBL" id="WAAF01002302">
    <property type="protein sequence ID" value="NXX39321.1"/>
    <property type="molecule type" value="Genomic_DNA"/>
</dbReference>
<gene>
    <name evidence="2" type="ORF">TRILEU_R02857</name>
</gene>
<dbReference type="GO" id="GO:0005634">
    <property type="term" value="C:nucleus"/>
    <property type="evidence" value="ECO:0007669"/>
    <property type="project" value="TreeGrafter"/>
</dbReference>
<dbReference type="InterPro" id="IPR003226">
    <property type="entry name" value="MYG1_exonuclease"/>
</dbReference>
<dbReference type="OrthoDB" id="10265310at2759"/>
<name>A0A852IBC1_9PICI</name>
<dbReference type="GO" id="GO:0005737">
    <property type="term" value="C:cytoplasm"/>
    <property type="evidence" value="ECO:0007669"/>
    <property type="project" value="TreeGrafter"/>
</dbReference>
<dbReference type="Pfam" id="PF03690">
    <property type="entry name" value="MYG1_exonuc"/>
    <property type="match status" value="1"/>
</dbReference>
<reference evidence="2" key="1">
    <citation type="submission" date="2020-02" db="EMBL/GenBank/DDBJ databases">
        <title>Bird 10,000 Genomes (B10K) Project - Family phase.</title>
        <authorList>
            <person name="Zhang G."/>
        </authorList>
    </citation>
    <scope>NUCLEOTIDE SEQUENCE</scope>
    <source>
        <strain evidence="2">B10K-DU-002-37</strain>
        <tissue evidence="2">Muscle</tissue>
    </source>
</reference>
<comment type="similarity">
    <text evidence="1">Belongs to the MYG1 family.</text>
</comment>
<accession>A0A852IBC1</accession>
<sequence length="106" mass="11461">RSFSESMSSLRPGKPWGTKLSSAGLVYCHLGTQVLAQLLAQPEDSPTVTALYDQLYEDLVQEIDAIDNGVALGEGQPCRALSTTLSARVGRLNPRWNDPHPDPQVG</sequence>
<organism evidence="2 3">
    <name type="scientific">Tricholaema leucomelas</name>
    <name type="common">pied barbet</name>
    <dbReference type="NCBI Taxonomy" id="240729"/>
    <lineage>
        <taxon>Eukaryota</taxon>
        <taxon>Metazoa</taxon>
        <taxon>Chordata</taxon>
        <taxon>Craniata</taxon>
        <taxon>Vertebrata</taxon>
        <taxon>Euteleostomi</taxon>
        <taxon>Archelosauria</taxon>
        <taxon>Archosauria</taxon>
        <taxon>Dinosauria</taxon>
        <taxon>Saurischia</taxon>
        <taxon>Theropoda</taxon>
        <taxon>Coelurosauria</taxon>
        <taxon>Aves</taxon>
        <taxon>Neognathae</taxon>
        <taxon>Neoaves</taxon>
        <taxon>Telluraves</taxon>
        <taxon>Coraciimorphae</taxon>
        <taxon>Piciformes</taxon>
        <taxon>Lybiidae</taxon>
        <taxon>Tricholaema lacrymosa</taxon>
    </lineage>
</organism>
<feature type="non-terminal residue" evidence="2">
    <location>
        <position position="106"/>
    </location>
</feature>
<dbReference type="AlphaFoldDB" id="A0A852IBC1"/>